<reference evidence="6" key="1">
    <citation type="submission" date="2025-08" db="UniProtKB">
        <authorList>
            <consortium name="RefSeq"/>
        </authorList>
    </citation>
    <scope>IDENTIFICATION</scope>
    <source>
        <strain evidence="6">Ishihara</strain>
        <tissue evidence="6">Whole body</tissue>
    </source>
</reference>
<dbReference type="GO" id="GO:0004252">
    <property type="term" value="F:serine-type endopeptidase activity"/>
    <property type="evidence" value="ECO:0007669"/>
    <property type="project" value="InterPro"/>
</dbReference>
<accession>A0A9J7E4P5</accession>
<keyword evidence="1" id="KW-1015">Disulfide bond</keyword>
<evidence type="ECO:0000256" key="2">
    <source>
        <dbReference type="ARBA" id="ARBA00024195"/>
    </source>
</evidence>
<dbReference type="SMART" id="SM00020">
    <property type="entry name" value="Tryp_SPc"/>
    <property type="match status" value="1"/>
</dbReference>
<dbReference type="SUPFAM" id="SSF50494">
    <property type="entry name" value="Trypsin-like serine proteases"/>
    <property type="match status" value="1"/>
</dbReference>
<proteinExistence type="inferred from homology"/>
<dbReference type="OrthoDB" id="6159137at2759"/>
<comment type="similarity">
    <text evidence="2">Belongs to the peptidase S1 family. CLIP subfamily.</text>
</comment>
<keyword evidence="5" id="KW-1185">Reference proteome</keyword>
<dbReference type="PROSITE" id="PS50240">
    <property type="entry name" value="TRYPSIN_DOM"/>
    <property type="match status" value="1"/>
</dbReference>
<dbReference type="GeneID" id="111354922"/>
<feature type="domain" description="Peptidase S1" evidence="4">
    <location>
        <begin position="154"/>
        <end position="394"/>
    </location>
</feature>
<dbReference type="RefSeq" id="XP_022824328.1">
    <property type="nucleotide sequence ID" value="XM_022968560.1"/>
</dbReference>
<dbReference type="Gene3D" id="2.40.10.10">
    <property type="entry name" value="Trypsin-like serine proteases"/>
    <property type="match status" value="1"/>
</dbReference>
<dbReference type="AlphaFoldDB" id="A0A9J7E4P5"/>
<dbReference type="GO" id="GO:0006508">
    <property type="term" value="P:proteolysis"/>
    <property type="evidence" value="ECO:0007669"/>
    <property type="project" value="InterPro"/>
</dbReference>
<feature type="transmembrane region" description="Helical" evidence="3">
    <location>
        <begin position="23"/>
        <end position="48"/>
    </location>
</feature>
<sequence>MMCYVCCKELKGWFKSFTRTEGLLTILEAVLLVIFIGFFVFLVLHFVACQIHLDDAKNATENSTVPTVTTTASPIVTSTLSPDVECTWEPSQKTTAHTRYYVSDSYTADVGHHTPGRSTTTKYLGIFDEALRPSHYYDEDEFLENSDGEPAGDIYKNQVLALVKFKPPRDVTFGCILTKITQFWTLTAASCIASIEEVDSLDSFIMIEQFGEADQSPPRHVAAVRLHPRYQGHSRAHDLAALRSARPLRARAPLLNLPHMLDYFLMALGERLLILGYGGYRTVDKAEVRRLRQVSVFVTATAACGGAGPPGWARRHLARGAAVADSAASGAAPLCAGARWARGAACNYCAGAPLVRGGALLGIMSDNSECGVTCEPQLFVNLAALRDWIDNFAD</sequence>
<dbReference type="InterPro" id="IPR001254">
    <property type="entry name" value="Trypsin_dom"/>
</dbReference>
<protein>
    <submittedName>
        <fullName evidence="6">Uncharacterized protein LOC111354922</fullName>
    </submittedName>
</protein>
<organism evidence="5 6">
    <name type="scientific">Spodoptera litura</name>
    <name type="common">Asian cotton leafworm</name>
    <dbReference type="NCBI Taxonomy" id="69820"/>
    <lineage>
        <taxon>Eukaryota</taxon>
        <taxon>Metazoa</taxon>
        <taxon>Ecdysozoa</taxon>
        <taxon>Arthropoda</taxon>
        <taxon>Hexapoda</taxon>
        <taxon>Insecta</taxon>
        <taxon>Pterygota</taxon>
        <taxon>Neoptera</taxon>
        <taxon>Endopterygota</taxon>
        <taxon>Lepidoptera</taxon>
        <taxon>Glossata</taxon>
        <taxon>Ditrysia</taxon>
        <taxon>Noctuoidea</taxon>
        <taxon>Noctuidae</taxon>
        <taxon>Amphipyrinae</taxon>
        <taxon>Spodoptera</taxon>
    </lineage>
</organism>
<evidence type="ECO:0000313" key="5">
    <source>
        <dbReference type="Proteomes" id="UP000301870"/>
    </source>
</evidence>
<evidence type="ECO:0000256" key="1">
    <source>
        <dbReference type="ARBA" id="ARBA00023157"/>
    </source>
</evidence>
<keyword evidence="3" id="KW-0812">Transmembrane</keyword>
<dbReference type="Proteomes" id="UP000301870">
    <property type="component" value="Chromosome 2"/>
</dbReference>
<dbReference type="InterPro" id="IPR051487">
    <property type="entry name" value="Ser/Thr_Proteases_Immune/Dev"/>
</dbReference>
<dbReference type="KEGG" id="sliu:111354922"/>
<keyword evidence="3" id="KW-0472">Membrane</keyword>
<dbReference type="Pfam" id="PF00089">
    <property type="entry name" value="Trypsin"/>
    <property type="match status" value="1"/>
</dbReference>
<name>A0A9J7E4P5_SPOLT</name>
<keyword evidence="3" id="KW-1133">Transmembrane helix</keyword>
<evidence type="ECO:0000256" key="3">
    <source>
        <dbReference type="SAM" id="Phobius"/>
    </source>
</evidence>
<evidence type="ECO:0000313" key="6">
    <source>
        <dbReference type="RefSeq" id="XP_022824328.1"/>
    </source>
</evidence>
<dbReference type="InterPro" id="IPR043504">
    <property type="entry name" value="Peptidase_S1_PA_chymotrypsin"/>
</dbReference>
<evidence type="ECO:0000259" key="4">
    <source>
        <dbReference type="PROSITE" id="PS50240"/>
    </source>
</evidence>
<gene>
    <name evidence="6" type="primary">LOC111354922</name>
</gene>
<dbReference type="PANTHER" id="PTHR24256">
    <property type="entry name" value="TRYPTASE-RELATED"/>
    <property type="match status" value="1"/>
</dbReference>
<dbReference type="InterPro" id="IPR009003">
    <property type="entry name" value="Peptidase_S1_PA"/>
</dbReference>